<name>A0ACC6UBN9_9BURK</name>
<comment type="caution">
    <text evidence="1">The sequence shown here is derived from an EMBL/GenBank/DDBJ whole genome shotgun (WGS) entry which is preliminary data.</text>
</comment>
<keyword evidence="2" id="KW-1185">Reference proteome</keyword>
<evidence type="ECO:0000313" key="1">
    <source>
        <dbReference type="EMBL" id="MEX3937123.1"/>
    </source>
</evidence>
<dbReference type="EMBL" id="JBFRCH010000044">
    <property type="protein sequence ID" value="MEX3937123.1"/>
    <property type="molecule type" value="Genomic_DNA"/>
</dbReference>
<proteinExistence type="predicted"/>
<reference evidence="1" key="1">
    <citation type="submission" date="2024-07" db="EMBL/GenBank/DDBJ databases">
        <title>A survey of Mimosa microsymbionts across Brazilian biomes reveals a high diversity of Paraburkholderia nodulating endemic species, but also that Cupriavidus is common as a symbiont of widespread species.</title>
        <authorList>
            <person name="Rouws L."/>
            <person name="Barauna A."/>
            <person name="Beukes C."/>
            <person name="Rouws J.R.C."/>
            <person name="De Faria S.M."/>
            <person name="Gross E."/>
            <person name="Bueno Dos Reis Junior F."/>
            <person name="Simon M.F."/>
            <person name="Maluk M."/>
            <person name="Odee D.W."/>
            <person name="Kenicer G."/>
            <person name="Young J.P.W."/>
            <person name="Reis V.M."/>
            <person name="Zilli J."/>
            <person name="James E.K."/>
        </authorList>
    </citation>
    <scope>NUCLEOTIDE SEQUENCE</scope>
    <source>
        <strain evidence="1">EG181B</strain>
    </source>
</reference>
<accession>A0ACC6UBN9</accession>
<gene>
    <name evidence="1" type="ORF">AB4Y32_36195</name>
</gene>
<dbReference type="Proteomes" id="UP001558850">
    <property type="component" value="Unassembled WGS sequence"/>
</dbReference>
<sequence>MKKLLGAAVLSGTVACAHAQSTVTLYGLMDEGLDFTNNANGSKAYVMDSGFIQGSRWGLKGEESLGAGLKALFQLENGFNVNNGKLGQSGRMFGRQAYVGIFSAAYGSIKLGRQYDSIVDYVSTLSGGILSHPYDNDNFGFTFRLQNTIKYTSPSFSGVQFGGTYSFSNDTNFANNRAFSAGANYSVGGLLVGIGYLQGNSPSSDTTGAIGDSFFGATRLRIFGGGAKYRFGSAAVGILYTDSYLQNPTSSVYVGAITPTGGGASSLRFQNFEINGKYDFTPFFNVGAMYNYTKATLSESGGKLKPNYQTVGVMADYFLSKRTDVYVVGAYQHVGGDTTGSVLDFAYVPFSAGVSSNRNQLFARVAIRHKF</sequence>
<evidence type="ECO:0000313" key="2">
    <source>
        <dbReference type="Proteomes" id="UP001558850"/>
    </source>
</evidence>
<organism evidence="1 2">
    <name type="scientific">Paraburkholderia phymatum</name>
    <dbReference type="NCBI Taxonomy" id="148447"/>
    <lineage>
        <taxon>Bacteria</taxon>
        <taxon>Pseudomonadati</taxon>
        <taxon>Pseudomonadota</taxon>
        <taxon>Betaproteobacteria</taxon>
        <taxon>Burkholderiales</taxon>
        <taxon>Burkholderiaceae</taxon>
        <taxon>Paraburkholderia</taxon>
    </lineage>
</organism>
<protein>
    <submittedName>
        <fullName evidence="1">Porin</fullName>
    </submittedName>
</protein>